<evidence type="ECO:0000313" key="1">
    <source>
        <dbReference type="EMBL" id="KGO32123.1"/>
    </source>
</evidence>
<dbReference type="EMBL" id="AXCV01000090">
    <property type="protein sequence ID" value="KGO32123.1"/>
    <property type="molecule type" value="Genomic_DNA"/>
</dbReference>
<evidence type="ECO:0000313" key="2">
    <source>
        <dbReference type="Proteomes" id="UP000030023"/>
    </source>
</evidence>
<protein>
    <recommendedName>
        <fullName evidence="3">DUF1836 domain-containing protein</fullName>
    </recommendedName>
</protein>
<comment type="caution">
    <text evidence="1">The sequence shown here is derived from an EMBL/GenBank/DDBJ whole genome shotgun (WGS) entry which is preliminary data.</text>
</comment>
<dbReference type="Pfam" id="PF08876">
    <property type="entry name" value="DUF1836"/>
    <property type="match status" value="1"/>
</dbReference>
<evidence type="ECO:0008006" key="3">
    <source>
        <dbReference type="Google" id="ProtNLM"/>
    </source>
</evidence>
<feature type="non-terminal residue" evidence="1">
    <location>
        <position position="1"/>
    </location>
</feature>
<reference evidence="1 2" key="1">
    <citation type="journal article" date="2014" name="Antonie Van Leeuwenhoek">
        <title>Oenococcus alcoholitolerans sp. nov., a lactic acid bacteria isolated from cachaca and ethanol fermentation processes.</title>
        <authorList>
            <person name="Badotti F."/>
            <person name="Moreira A.P."/>
            <person name="Tonon L.A."/>
            <person name="de Lucena B.T."/>
            <person name="Gomes Fde C."/>
            <person name="Kruger R."/>
            <person name="Thompson C.C."/>
            <person name="de Morais M.A.Jr."/>
            <person name="Rosa C.A."/>
            <person name="Thompson F.L."/>
        </authorList>
    </citation>
    <scope>NUCLEOTIDE SEQUENCE [LARGE SCALE GENOMIC DNA]</scope>
    <source>
        <strain evidence="1 2">UFRJ-M7.2.18</strain>
    </source>
</reference>
<name>A0ABR4XRK7_9LACO</name>
<dbReference type="Proteomes" id="UP000030023">
    <property type="component" value="Unassembled WGS sequence"/>
</dbReference>
<organism evidence="1 2">
    <name type="scientific">Oenococcus alcoholitolerans</name>
    <dbReference type="NCBI Taxonomy" id="931074"/>
    <lineage>
        <taxon>Bacteria</taxon>
        <taxon>Bacillati</taxon>
        <taxon>Bacillota</taxon>
        <taxon>Bacilli</taxon>
        <taxon>Lactobacillales</taxon>
        <taxon>Lactobacillaceae</taxon>
        <taxon>Oenococcus</taxon>
    </lineage>
</organism>
<sequence length="150" mass="17483">PEWDQLPNFDIYLDQLLDITNQYIYPITGEKITKTMMHNYTKAEVIMRPDNKKYGRIHLAGAIIVSLLKSVFSLEMIKSGFKLELDHGPSQQVYDFFIKTFNDLYEQKDFTNMQEILSKSRPNAELVQIEASLAVIFRFRAISTVKKITK</sequence>
<dbReference type="PANTHER" id="PTHR40056">
    <property type="entry name" value="HYPOTHETICAL CYTOSOLIC PROTEIN"/>
    <property type="match status" value="1"/>
</dbReference>
<dbReference type="InterPro" id="IPR014975">
    <property type="entry name" value="DUF1836"/>
</dbReference>
<gene>
    <name evidence="1" type="ORF">Q757_02890</name>
</gene>
<keyword evidence="2" id="KW-1185">Reference proteome</keyword>
<proteinExistence type="predicted"/>
<dbReference type="PANTHER" id="PTHR40056:SF1">
    <property type="entry name" value="DUF1836 DOMAIN-CONTAINING PROTEIN"/>
    <property type="match status" value="1"/>
</dbReference>
<accession>A0ABR4XRK7</accession>